<organism evidence="1 2">
    <name type="scientific">Cotesia congregata</name>
    <name type="common">Parasitoid wasp</name>
    <name type="synonym">Apanteles congregatus</name>
    <dbReference type="NCBI Taxonomy" id="51543"/>
    <lineage>
        <taxon>Eukaryota</taxon>
        <taxon>Metazoa</taxon>
        <taxon>Ecdysozoa</taxon>
        <taxon>Arthropoda</taxon>
        <taxon>Hexapoda</taxon>
        <taxon>Insecta</taxon>
        <taxon>Pterygota</taxon>
        <taxon>Neoptera</taxon>
        <taxon>Endopterygota</taxon>
        <taxon>Hymenoptera</taxon>
        <taxon>Apocrita</taxon>
        <taxon>Ichneumonoidea</taxon>
        <taxon>Braconidae</taxon>
        <taxon>Microgastrinae</taxon>
        <taxon>Cotesia</taxon>
    </lineage>
</organism>
<feature type="non-terminal residue" evidence="1">
    <location>
        <position position="1"/>
    </location>
</feature>
<gene>
    <name evidence="1" type="ORF">HICCMSTLAB_LOCUS13754</name>
</gene>
<comment type="caution">
    <text evidence="1">The sequence shown here is derived from an EMBL/GenBank/DDBJ whole genome shotgun (WGS) entry which is preliminary data.</text>
</comment>
<name>A0A8J2N0N1_COTCN</name>
<accession>A0A8J2N0N1</accession>
<proteinExistence type="predicted"/>
<protein>
    <submittedName>
        <fullName evidence="1">Uncharacterized protein</fullName>
    </submittedName>
</protein>
<evidence type="ECO:0000313" key="1">
    <source>
        <dbReference type="EMBL" id="CAG5109118.1"/>
    </source>
</evidence>
<dbReference type="EMBL" id="CAJNRD030001124">
    <property type="protein sequence ID" value="CAG5109118.1"/>
    <property type="molecule type" value="Genomic_DNA"/>
</dbReference>
<reference evidence="1" key="1">
    <citation type="submission" date="2021-04" db="EMBL/GenBank/DDBJ databases">
        <authorList>
            <person name="Chebbi M.A.C M."/>
        </authorList>
    </citation>
    <scope>NUCLEOTIDE SEQUENCE</scope>
</reference>
<evidence type="ECO:0000313" key="2">
    <source>
        <dbReference type="Proteomes" id="UP000786811"/>
    </source>
</evidence>
<dbReference type="AlphaFoldDB" id="A0A8J2N0N1"/>
<sequence length="60" mass="6930">MHKQILSDMSDDFKNRARVTSSLQMYECSSYSCPYKCNQSSTTSVIRNNSKVVELDSRCR</sequence>
<dbReference type="Proteomes" id="UP000786811">
    <property type="component" value="Unassembled WGS sequence"/>
</dbReference>
<keyword evidence="2" id="KW-1185">Reference proteome</keyword>